<protein>
    <submittedName>
        <fullName evidence="1">Uncharacterized protein</fullName>
    </submittedName>
</protein>
<dbReference type="STRING" id="1312852.EG19_01575"/>
<evidence type="ECO:0000313" key="1">
    <source>
        <dbReference type="EMBL" id="KDA53912.1"/>
    </source>
</evidence>
<accession>A0A062XMZ7</accession>
<evidence type="ECO:0000313" key="2">
    <source>
        <dbReference type="Proteomes" id="UP000027284"/>
    </source>
</evidence>
<keyword evidence="2" id="KW-1185">Reference proteome</keyword>
<dbReference type="RefSeq" id="WP_038048530.1">
    <property type="nucleotide sequence ID" value="NZ_JMFG01000015.1"/>
</dbReference>
<proteinExistence type="predicted"/>
<comment type="caution">
    <text evidence="1">The sequence shown here is derived from an EMBL/GenBank/DDBJ whole genome shotgun (WGS) entry which is preliminary data.</text>
</comment>
<reference evidence="1 2" key="1">
    <citation type="submission" date="2014-04" db="EMBL/GenBank/DDBJ databases">
        <title>The Genome Sequence of Thermoanaerobaculum aquaticum MP-01, The First Cultivated Group 23 Acidobacterium.</title>
        <authorList>
            <person name="Stamps B.W."/>
            <person name="Losey N.A."/>
            <person name="Lawson P.A."/>
            <person name="Stevenson B.S."/>
        </authorList>
    </citation>
    <scope>NUCLEOTIDE SEQUENCE [LARGE SCALE GENOMIC DNA]</scope>
    <source>
        <strain evidence="1 2">MP-01</strain>
    </source>
</reference>
<organism evidence="1 2">
    <name type="scientific">Thermoanaerobaculum aquaticum</name>
    <dbReference type="NCBI Taxonomy" id="1312852"/>
    <lineage>
        <taxon>Bacteria</taxon>
        <taxon>Pseudomonadati</taxon>
        <taxon>Acidobacteriota</taxon>
        <taxon>Thermoanaerobaculia</taxon>
        <taxon>Thermoanaerobaculales</taxon>
        <taxon>Thermoanaerobaculaceae</taxon>
        <taxon>Thermoanaerobaculum</taxon>
    </lineage>
</organism>
<gene>
    <name evidence="1" type="ORF">EG19_01575</name>
</gene>
<dbReference type="Proteomes" id="UP000027284">
    <property type="component" value="Unassembled WGS sequence"/>
</dbReference>
<sequence>MTAKLEHEWEIELPGTSAQELLAGLAARDRVFGQNVTLEPEDDPKNTVEAWLGSSDALDGKVYRLAVYADLEGPEEYLEAARDALMDLVDEQVAEAQKDAAGAKVLDRKPSSEVSFELISEEEETPQLILPEWLAPEEADLPWGFRPVTKDGKPWPDPEVLKAHERVVLVPFKGEYILYSLPPLEG</sequence>
<dbReference type="AlphaFoldDB" id="A0A062XMZ7"/>
<dbReference type="EMBL" id="JMFG01000015">
    <property type="protein sequence ID" value="KDA53912.1"/>
    <property type="molecule type" value="Genomic_DNA"/>
</dbReference>
<name>A0A062XMZ7_9BACT</name>